<organism evidence="1 2">
    <name type="scientific">Diploptera punctata</name>
    <name type="common">Pacific beetle cockroach</name>
    <dbReference type="NCBI Taxonomy" id="6984"/>
    <lineage>
        <taxon>Eukaryota</taxon>
        <taxon>Metazoa</taxon>
        <taxon>Ecdysozoa</taxon>
        <taxon>Arthropoda</taxon>
        <taxon>Hexapoda</taxon>
        <taxon>Insecta</taxon>
        <taxon>Pterygota</taxon>
        <taxon>Neoptera</taxon>
        <taxon>Polyneoptera</taxon>
        <taxon>Dictyoptera</taxon>
        <taxon>Blattodea</taxon>
        <taxon>Blaberoidea</taxon>
        <taxon>Blaberidae</taxon>
        <taxon>Diplopterinae</taxon>
        <taxon>Diploptera</taxon>
    </lineage>
</organism>
<feature type="non-terminal residue" evidence="1">
    <location>
        <position position="1"/>
    </location>
</feature>
<name>A0AAD7Z7G0_DIPPU</name>
<dbReference type="EMBL" id="JASPKZ010010254">
    <property type="protein sequence ID" value="KAJ9574883.1"/>
    <property type="molecule type" value="Genomic_DNA"/>
</dbReference>
<reference evidence="1" key="1">
    <citation type="journal article" date="2023" name="IScience">
        <title>Live-bearing cockroach genome reveals convergent evolutionary mechanisms linked to viviparity in insects and beyond.</title>
        <authorList>
            <person name="Fouks B."/>
            <person name="Harrison M.C."/>
            <person name="Mikhailova A.A."/>
            <person name="Marchal E."/>
            <person name="English S."/>
            <person name="Carruthers M."/>
            <person name="Jennings E.C."/>
            <person name="Chiamaka E.L."/>
            <person name="Frigard R.A."/>
            <person name="Pippel M."/>
            <person name="Attardo G.M."/>
            <person name="Benoit J.B."/>
            <person name="Bornberg-Bauer E."/>
            <person name="Tobe S.S."/>
        </authorList>
    </citation>
    <scope>NUCLEOTIDE SEQUENCE</scope>
    <source>
        <strain evidence="1">Stay&amp;Tobe</strain>
    </source>
</reference>
<evidence type="ECO:0000313" key="1">
    <source>
        <dbReference type="EMBL" id="KAJ9574883.1"/>
    </source>
</evidence>
<sequence>MDGIIHLFFKSDGWMDGWMDGIIHLFFKMDFCLLLLLNPLGCQFGSKKMDFCLLLLLNPLGWM</sequence>
<keyword evidence="2" id="KW-1185">Reference proteome</keyword>
<feature type="non-terminal residue" evidence="1">
    <location>
        <position position="63"/>
    </location>
</feature>
<accession>A0AAD7Z7G0</accession>
<dbReference type="AlphaFoldDB" id="A0AAD7Z7G0"/>
<evidence type="ECO:0000313" key="2">
    <source>
        <dbReference type="Proteomes" id="UP001233999"/>
    </source>
</evidence>
<dbReference type="Proteomes" id="UP001233999">
    <property type="component" value="Unassembled WGS sequence"/>
</dbReference>
<reference evidence="1" key="2">
    <citation type="submission" date="2023-05" db="EMBL/GenBank/DDBJ databases">
        <authorList>
            <person name="Fouks B."/>
        </authorList>
    </citation>
    <scope>NUCLEOTIDE SEQUENCE</scope>
    <source>
        <strain evidence="1">Stay&amp;Tobe</strain>
        <tissue evidence="1">Testes</tissue>
    </source>
</reference>
<protein>
    <submittedName>
        <fullName evidence="1">Uncharacterized protein</fullName>
    </submittedName>
</protein>
<proteinExistence type="predicted"/>
<comment type="caution">
    <text evidence="1">The sequence shown here is derived from an EMBL/GenBank/DDBJ whole genome shotgun (WGS) entry which is preliminary data.</text>
</comment>
<gene>
    <name evidence="1" type="ORF">L9F63_007946</name>
</gene>